<evidence type="ECO:0000256" key="4">
    <source>
        <dbReference type="ARBA" id="ARBA00010869"/>
    </source>
</evidence>
<dbReference type="GO" id="GO:0004794">
    <property type="term" value="F:threonine deaminase activity"/>
    <property type="evidence" value="ECO:0007669"/>
    <property type="project" value="UniProtKB-EC"/>
</dbReference>
<dbReference type="EC" id="4.3.1.19" evidence="5"/>
<keyword evidence="6" id="KW-0028">Amino-acid biosynthesis</keyword>
<dbReference type="Proteomes" id="UP000053647">
    <property type="component" value="Unassembled WGS sequence"/>
</dbReference>
<dbReference type="Pfam" id="PF00291">
    <property type="entry name" value="PALP"/>
    <property type="match status" value="1"/>
</dbReference>
<evidence type="ECO:0000313" key="13">
    <source>
        <dbReference type="EMBL" id="KIJ10342.1"/>
    </source>
</evidence>
<comment type="cofactor">
    <cofactor evidence="2">
        <name>pyridoxal 5'-phosphate</name>
        <dbReference type="ChEBI" id="CHEBI:597326"/>
    </cofactor>
</comment>
<name>A0A0C9TRA6_PAXIN</name>
<evidence type="ECO:0000256" key="9">
    <source>
        <dbReference type="ARBA" id="ARBA00023239"/>
    </source>
</evidence>
<evidence type="ECO:0000256" key="6">
    <source>
        <dbReference type="ARBA" id="ARBA00022605"/>
    </source>
</evidence>
<evidence type="ECO:0000313" key="14">
    <source>
        <dbReference type="Proteomes" id="UP000053647"/>
    </source>
</evidence>
<feature type="domain" description="Tryptophan synthase beta chain-like PALP" evidence="11">
    <location>
        <begin position="1"/>
        <end position="175"/>
    </location>
</feature>
<dbReference type="InterPro" id="IPR001721">
    <property type="entry name" value="TD_ACT-like"/>
</dbReference>
<evidence type="ECO:0000256" key="8">
    <source>
        <dbReference type="ARBA" id="ARBA00022898"/>
    </source>
</evidence>
<dbReference type="GO" id="GO:0006565">
    <property type="term" value="P:L-serine catabolic process"/>
    <property type="evidence" value="ECO:0007669"/>
    <property type="project" value="TreeGrafter"/>
</dbReference>
<accession>A0A0C9TRA6</accession>
<evidence type="ECO:0000256" key="2">
    <source>
        <dbReference type="ARBA" id="ARBA00001933"/>
    </source>
</evidence>
<reference evidence="13 14" key="1">
    <citation type="submission" date="2014-06" db="EMBL/GenBank/DDBJ databases">
        <authorList>
            <consortium name="DOE Joint Genome Institute"/>
            <person name="Kuo A."/>
            <person name="Kohler A."/>
            <person name="Nagy L.G."/>
            <person name="Floudas D."/>
            <person name="Copeland A."/>
            <person name="Barry K.W."/>
            <person name="Cichocki N."/>
            <person name="Veneault-Fourrey C."/>
            <person name="LaButti K."/>
            <person name="Lindquist E.A."/>
            <person name="Lipzen A."/>
            <person name="Lundell T."/>
            <person name="Morin E."/>
            <person name="Murat C."/>
            <person name="Sun H."/>
            <person name="Tunlid A."/>
            <person name="Henrissat B."/>
            <person name="Grigoriev I.V."/>
            <person name="Hibbett D.S."/>
            <person name="Martin F."/>
            <person name="Nordberg H.P."/>
            <person name="Cantor M.N."/>
            <person name="Hua S.X."/>
        </authorList>
    </citation>
    <scope>NUCLEOTIDE SEQUENCE [LARGE SCALE GENOMIC DNA]</scope>
    <source>
        <strain evidence="13 14">ATCC 200175</strain>
    </source>
</reference>
<gene>
    <name evidence="13" type="ORF">PAXINDRAFT_86206</name>
</gene>
<dbReference type="InterPro" id="IPR036052">
    <property type="entry name" value="TrpB-like_PALP_sf"/>
</dbReference>
<dbReference type="GO" id="GO:0009097">
    <property type="term" value="P:isoleucine biosynthetic process"/>
    <property type="evidence" value="ECO:0007669"/>
    <property type="project" value="UniProtKB-UniPathway"/>
</dbReference>
<proteinExistence type="inferred from homology"/>
<evidence type="ECO:0000259" key="12">
    <source>
        <dbReference type="Pfam" id="PF00585"/>
    </source>
</evidence>
<keyword evidence="10" id="KW-0100">Branched-chain amino acid biosynthesis</keyword>
<evidence type="ECO:0000259" key="11">
    <source>
        <dbReference type="Pfam" id="PF00291"/>
    </source>
</evidence>
<dbReference type="PANTHER" id="PTHR48078">
    <property type="entry name" value="THREONINE DEHYDRATASE, MITOCHONDRIAL-RELATED"/>
    <property type="match status" value="1"/>
</dbReference>
<keyword evidence="9 13" id="KW-0456">Lyase</keyword>
<keyword evidence="14" id="KW-1185">Reference proteome</keyword>
<dbReference type="AlphaFoldDB" id="A0A0C9TRA6"/>
<reference evidence="14" key="2">
    <citation type="submission" date="2015-01" db="EMBL/GenBank/DDBJ databases">
        <title>Evolutionary Origins and Diversification of the Mycorrhizal Mutualists.</title>
        <authorList>
            <consortium name="DOE Joint Genome Institute"/>
            <consortium name="Mycorrhizal Genomics Consortium"/>
            <person name="Kohler A."/>
            <person name="Kuo A."/>
            <person name="Nagy L.G."/>
            <person name="Floudas D."/>
            <person name="Copeland A."/>
            <person name="Barry K.W."/>
            <person name="Cichocki N."/>
            <person name="Veneault-Fourrey C."/>
            <person name="LaButti K."/>
            <person name="Lindquist E.A."/>
            <person name="Lipzen A."/>
            <person name="Lundell T."/>
            <person name="Morin E."/>
            <person name="Murat C."/>
            <person name="Riley R."/>
            <person name="Ohm R."/>
            <person name="Sun H."/>
            <person name="Tunlid A."/>
            <person name="Henrissat B."/>
            <person name="Grigoriev I.V."/>
            <person name="Hibbett D.S."/>
            <person name="Martin F."/>
        </authorList>
    </citation>
    <scope>NUCLEOTIDE SEQUENCE [LARGE SCALE GENOMIC DNA]</scope>
    <source>
        <strain evidence="14">ATCC 200175</strain>
    </source>
</reference>
<dbReference type="Gene3D" id="3.40.50.1100">
    <property type="match status" value="1"/>
</dbReference>
<dbReference type="PANTHER" id="PTHR48078:SF11">
    <property type="entry name" value="THREONINE DEHYDRATASE, MITOCHONDRIAL"/>
    <property type="match status" value="1"/>
</dbReference>
<evidence type="ECO:0000256" key="1">
    <source>
        <dbReference type="ARBA" id="ARBA00001274"/>
    </source>
</evidence>
<comment type="similarity">
    <text evidence="4">Belongs to the serine/threonine dehydratase family.</text>
</comment>
<evidence type="ECO:0000256" key="5">
    <source>
        <dbReference type="ARBA" id="ARBA00012096"/>
    </source>
</evidence>
<dbReference type="OrthoDB" id="4418812at2759"/>
<feature type="domain" description="ACT-like" evidence="12">
    <location>
        <begin position="297"/>
        <end position="395"/>
    </location>
</feature>
<comment type="pathway">
    <text evidence="3">Amino-acid biosynthesis; L-isoleucine biosynthesis; 2-oxobutanoate from L-threonine: step 1/1.</text>
</comment>
<dbReference type="InterPro" id="IPR001926">
    <property type="entry name" value="TrpB-like_PALP"/>
</dbReference>
<evidence type="ECO:0000256" key="10">
    <source>
        <dbReference type="ARBA" id="ARBA00023304"/>
    </source>
</evidence>
<keyword evidence="7" id="KW-0412">Isoleucine biosynthesis</keyword>
<dbReference type="EMBL" id="KN819408">
    <property type="protein sequence ID" value="KIJ10342.1"/>
    <property type="molecule type" value="Genomic_DNA"/>
</dbReference>
<evidence type="ECO:0000256" key="7">
    <source>
        <dbReference type="ARBA" id="ARBA00022624"/>
    </source>
</evidence>
<dbReference type="InterPro" id="IPR050147">
    <property type="entry name" value="Ser/Thr_Dehydratase"/>
</dbReference>
<protein>
    <recommendedName>
        <fullName evidence="5">threonine ammonia-lyase</fullName>
        <ecNumber evidence="5">4.3.1.19</ecNumber>
    </recommendedName>
</protein>
<dbReference type="InterPro" id="IPR038110">
    <property type="entry name" value="TD_ACT-like_sf"/>
</dbReference>
<keyword evidence="8" id="KW-0663">Pyridoxal phosphate</keyword>
<dbReference type="GO" id="GO:0003941">
    <property type="term" value="F:L-serine ammonia-lyase activity"/>
    <property type="evidence" value="ECO:0007669"/>
    <property type="project" value="TreeGrafter"/>
</dbReference>
<dbReference type="Gene3D" id="3.40.1020.10">
    <property type="entry name" value="Biosynthetic Threonine Deaminase, Domain 3"/>
    <property type="match status" value="1"/>
</dbReference>
<dbReference type="SUPFAM" id="SSF55021">
    <property type="entry name" value="ACT-like"/>
    <property type="match status" value="1"/>
</dbReference>
<dbReference type="Pfam" id="PF00585">
    <property type="entry name" value="Thr_dehydrat_C"/>
    <property type="match status" value="1"/>
</dbReference>
<feature type="non-terminal residue" evidence="13">
    <location>
        <position position="399"/>
    </location>
</feature>
<dbReference type="GO" id="GO:0006567">
    <property type="term" value="P:L-threonine catabolic process"/>
    <property type="evidence" value="ECO:0007669"/>
    <property type="project" value="TreeGrafter"/>
</dbReference>
<dbReference type="UniPathway" id="UPA00047">
    <property type="reaction ID" value="UER00054"/>
</dbReference>
<dbReference type="SUPFAM" id="SSF53686">
    <property type="entry name" value="Tryptophan synthase beta subunit-like PLP-dependent enzymes"/>
    <property type="match status" value="1"/>
</dbReference>
<dbReference type="InterPro" id="IPR045865">
    <property type="entry name" value="ACT-like_dom_sf"/>
</dbReference>
<evidence type="ECO:0000256" key="3">
    <source>
        <dbReference type="ARBA" id="ARBA00004810"/>
    </source>
</evidence>
<comment type="catalytic activity">
    <reaction evidence="1">
        <text>L-threonine = 2-oxobutanoate + NH4(+)</text>
        <dbReference type="Rhea" id="RHEA:22108"/>
        <dbReference type="ChEBI" id="CHEBI:16763"/>
        <dbReference type="ChEBI" id="CHEBI:28938"/>
        <dbReference type="ChEBI" id="CHEBI:57926"/>
        <dbReference type="EC" id="4.3.1.19"/>
    </reaction>
</comment>
<organism evidence="13 14">
    <name type="scientific">Paxillus involutus ATCC 200175</name>
    <dbReference type="NCBI Taxonomy" id="664439"/>
    <lineage>
        <taxon>Eukaryota</taxon>
        <taxon>Fungi</taxon>
        <taxon>Dikarya</taxon>
        <taxon>Basidiomycota</taxon>
        <taxon>Agaricomycotina</taxon>
        <taxon>Agaricomycetes</taxon>
        <taxon>Agaricomycetidae</taxon>
        <taxon>Boletales</taxon>
        <taxon>Paxilineae</taxon>
        <taxon>Paxillaceae</taxon>
        <taxon>Paxillus</taxon>
    </lineage>
</organism>
<dbReference type="HOGENOM" id="CLU_021152_6_0_1"/>
<sequence>FDDKYVIAGQGTIALEIVDQVKTAKEAGIITQDHADAVFAPVGGGGLLAGITAYLKLTQSPTKPYGAGGIGSRSMYKSLTEGKPSPVDTVDLFPDGTAVKQVGDLPFAICDQYLDVEDLYNDITTDDLCAAIQDIFDETRSIAEPSGALGVAALKQHLAKNSPSPEQVFVAVISGANMDFEMLRFVSERAELGAKREAFLSVKFDDPLKFPEIIKLVQTRPGDKSRNITELVFRHNSSGAGHAVFSFNVDLASATQTQSAQEDQTQEVIDQLKASGFVGASLNTDQLALDHVRYMVGGRAGVDDERLVSFTFPERPGSLQIFLGELEKVNVTLPSNNVLSLSLFHYRFHDVVHVLVGIQVPTASESEFQKLLSELKGLGFSGDIVTDEQVYKDFLAKSQ</sequence>